<feature type="region of interest" description="Disordered" evidence="3">
    <location>
        <begin position="364"/>
        <end position="385"/>
    </location>
</feature>
<dbReference type="InterPro" id="IPR014721">
    <property type="entry name" value="Ribsml_uS5_D2-typ_fold_subgr"/>
</dbReference>
<feature type="compositionally biased region" description="Polar residues" evidence="3">
    <location>
        <begin position="618"/>
        <end position="638"/>
    </location>
</feature>
<evidence type="ECO:0000313" key="6">
    <source>
        <dbReference type="Proteomes" id="UP000191500"/>
    </source>
</evidence>
<feature type="compositionally biased region" description="Polar residues" evidence="3">
    <location>
        <begin position="505"/>
        <end position="524"/>
    </location>
</feature>
<proteinExistence type="inferred from homology"/>
<feature type="region of interest" description="Disordered" evidence="3">
    <location>
        <begin position="757"/>
        <end position="778"/>
    </location>
</feature>
<dbReference type="AlphaFoldDB" id="A0A1V6UEF4"/>
<dbReference type="Gene3D" id="3.30.565.10">
    <property type="entry name" value="Histidine kinase-like ATPase, C-terminal domain"/>
    <property type="match status" value="1"/>
</dbReference>
<dbReference type="GO" id="GO:0061982">
    <property type="term" value="P:meiosis I cell cycle process"/>
    <property type="evidence" value="ECO:0007669"/>
    <property type="project" value="UniProtKB-ARBA"/>
</dbReference>
<accession>A0A1V6UEF4</accession>
<feature type="region of interest" description="Disordered" evidence="3">
    <location>
        <begin position="694"/>
        <end position="717"/>
    </location>
</feature>
<dbReference type="STRING" id="36646.A0A1V6UEF4"/>
<feature type="compositionally biased region" description="Basic and acidic residues" evidence="3">
    <location>
        <begin position="639"/>
        <end position="650"/>
    </location>
</feature>
<feature type="compositionally biased region" description="Polar residues" evidence="3">
    <location>
        <begin position="469"/>
        <end position="498"/>
    </location>
</feature>
<dbReference type="PANTHER" id="PTHR10073:SF41">
    <property type="entry name" value="MISMATCH REPAIR PROTEIN, PUTATIVE (AFU_ORTHOLOGUE AFUA_8G05820)-RELATED"/>
    <property type="match status" value="1"/>
</dbReference>
<name>A0A1V6UEF4_9EURO</name>
<dbReference type="InterPro" id="IPR014762">
    <property type="entry name" value="DNA_mismatch_repair_CS"/>
</dbReference>
<dbReference type="GO" id="GO:0005524">
    <property type="term" value="F:ATP binding"/>
    <property type="evidence" value="ECO:0007669"/>
    <property type="project" value="InterPro"/>
</dbReference>
<dbReference type="EMBL" id="MDDG01000011">
    <property type="protein sequence ID" value="OQE36824.1"/>
    <property type="molecule type" value="Genomic_DNA"/>
</dbReference>
<dbReference type="GO" id="GO:0006298">
    <property type="term" value="P:mismatch repair"/>
    <property type="evidence" value="ECO:0007669"/>
    <property type="project" value="InterPro"/>
</dbReference>
<dbReference type="SUPFAM" id="SSF55874">
    <property type="entry name" value="ATPase domain of HSP90 chaperone/DNA topoisomerase II/histidine kinase"/>
    <property type="match status" value="1"/>
</dbReference>
<dbReference type="PROSITE" id="PS00058">
    <property type="entry name" value="DNA_MISMATCH_REPAIR_1"/>
    <property type="match status" value="1"/>
</dbReference>
<evidence type="ECO:0000259" key="4">
    <source>
        <dbReference type="SMART" id="SM01340"/>
    </source>
</evidence>
<dbReference type="InterPro" id="IPR036890">
    <property type="entry name" value="HATPase_C_sf"/>
</dbReference>
<comment type="caution">
    <text evidence="5">The sequence shown here is derived from an EMBL/GenBank/DDBJ whole genome shotgun (WGS) entry which is preliminary data.</text>
</comment>
<dbReference type="FunFam" id="3.30.565.10:FF:000017">
    <property type="entry name" value="PMS1 homolog 1, mismatch repair system component"/>
    <property type="match status" value="1"/>
</dbReference>
<sequence length="886" mass="97462">MPIEALPQKTIRAIGSTSVISDPYSVVKELVDNALDAFATSLQVEISQNTVDVIQLKDNGYGISPEDQQHVCKRAFTSKIQTLEDLKNVGGSSLGFRGEALASVAEMSGVLAVTTRVESEVAGLCLKYGRNGELTGTQLTSHPVGTTVRITDFLKHIPVRRQTALKGATRNLTRIKKLLQAYAIAQPSKRLSLKVLKAKNETSNWTYAPSADASLSDAALKVAGIEVSSSCIVKQISSDSTSGRQQGSPDQTEYEAIAFLPKKKFETPKINNAGQYISVDGRPLFSSRGIGHDIVKLFKLYIRAAASQNESSKSIIEPFLCLQIRCPRGTYDVNIEPAKDDLLFEDRDVVLALVENLFRDHYGEIDGTATRPSTKSKEDARKSNETSAEFGLLMARKPATELATQSHDPGNSSSETIPQTPLSQKQAPSQYAFSPAVTSNSRGPEGLNVSATARNRRSSFVNPWSISRTNASFQTPRRESNTLGQKSPVGPSSSSLQRSNRRENVNLSQSFQHPPNSGLTSPLTSPVRRRLDHRQKSTESSPETNRFPSARRAERERDRERYGNGALDTWFQRTTQVSLEQNPAGEGPAQEPDSPLSFLAQQRFGNSPSIAPAVGQNDGCSDSPSNNSMTPEATNHGSTLHEDQGDHLPESMDSGRGFPVLERWAAQLHQGVSHDETSDLEKALDFERRKREAIQNSRTRFKQNDKQSSSQSAAVSNLPHSSRYLAAKAALTSSQTSIGEPVSATTLSPHDPRAYLIRKKRDNSTGQPSAKDGKARKLPTNRLPFERIPDGFDLHDLRLTCSIDSSPSSNLFKRYMSEDLFFEDGHEVTAFSTSDLETCLPFWNERLTLIMKQQYKNKNESPLRFQIDLATIISQHLRKTANGQDA</sequence>
<feature type="compositionally biased region" description="Polar residues" evidence="3">
    <location>
        <begin position="538"/>
        <end position="547"/>
    </location>
</feature>
<feature type="compositionally biased region" description="Polar residues" evidence="3">
    <location>
        <begin position="706"/>
        <end position="717"/>
    </location>
</feature>
<evidence type="ECO:0000256" key="1">
    <source>
        <dbReference type="ARBA" id="ARBA00006082"/>
    </source>
</evidence>
<dbReference type="GO" id="GO:0140664">
    <property type="term" value="F:ATP-dependent DNA damage sensor activity"/>
    <property type="evidence" value="ECO:0007669"/>
    <property type="project" value="InterPro"/>
</dbReference>
<feature type="compositionally biased region" description="Polar residues" evidence="3">
    <location>
        <begin position="402"/>
        <end position="442"/>
    </location>
</feature>
<evidence type="ECO:0000313" key="5">
    <source>
        <dbReference type="EMBL" id="OQE36824.1"/>
    </source>
</evidence>
<gene>
    <name evidence="5" type="ORF">PENCOP_c011G04513</name>
</gene>
<feature type="region of interest" description="Disordered" evidence="3">
    <location>
        <begin position="606"/>
        <end position="656"/>
    </location>
</feature>
<dbReference type="NCBIfam" id="TIGR00585">
    <property type="entry name" value="mutl"/>
    <property type="match status" value="1"/>
</dbReference>
<dbReference type="SUPFAM" id="SSF54211">
    <property type="entry name" value="Ribosomal protein S5 domain 2-like"/>
    <property type="match status" value="1"/>
</dbReference>
<dbReference type="Pfam" id="PF13589">
    <property type="entry name" value="HATPase_c_3"/>
    <property type="match status" value="1"/>
</dbReference>
<feature type="compositionally biased region" description="Basic and acidic residues" evidence="3">
    <location>
        <begin position="375"/>
        <end position="384"/>
    </location>
</feature>
<feature type="domain" description="DNA mismatch repair protein S5" evidence="4">
    <location>
        <begin position="219"/>
        <end position="363"/>
    </location>
</feature>
<dbReference type="PANTHER" id="PTHR10073">
    <property type="entry name" value="DNA MISMATCH REPAIR PROTEIN MLH, PMS, MUTL"/>
    <property type="match status" value="1"/>
</dbReference>
<dbReference type="Proteomes" id="UP000191500">
    <property type="component" value="Unassembled WGS sequence"/>
</dbReference>
<dbReference type="InterPro" id="IPR020568">
    <property type="entry name" value="Ribosomal_Su5_D2-typ_SF"/>
</dbReference>
<dbReference type="GO" id="GO:0032389">
    <property type="term" value="C:MutLalpha complex"/>
    <property type="evidence" value="ECO:0007669"/>
    <property type="project" value="TreeGrafter"/>
</dbReference>
<reference evidence="6" key="1">
    <citation type="journal article" date="2017" name="Nat. Microbiol.">
        <title>Global analysis of biosynthetic gene clusters reveals vast potential of secondary metabolite production in Penicillium species.</title>
        <authorList>
            <person name="Nielsen J.C."/>
            <person name="Grijseels S."/>
            <person name="Prigent S."/>
            <person name="Ji B."/>
            <person name="Dainat J."/>
            <person name="Nielsen K.F."/>
            <person name="Frisvad J.C."/>
            <person name="Workman M."/>
            <person name="Nielsen J."/>
        </authorList>
    </citation>
    <scope>NUCLEOTIDE SEQUENCE [LARGE SCALE GENOMIC DNA]</scope>
    <source>
        <strain evidence="6">IBT 31321</strain>
    </source>
</reference>
<dbReference type="GO" id="GO:0030983">
    <property type="term" value="F:mismatched DNA binding"/>
    <property type="evidence" value="ECO:0007669"/>
    <property type="project" value="InterPro"/>
</dbReference>
<feature type="region of interest" description="Disordered" evidence="3">
    <location>
        <begin position="401"/>
        <end position="454"/>
    </location>
</feature>
<dbReference type="InterPro" id="IPR002099">
    <property type="entry name" value="MutL/Mlh/PMS"/>
</dbReference>
<dbReference type="GO" id="GO:0016887">
    <property type="term" value="F:ATP hydrolysis activity"/>
    <property type="evidence" value="ECO:0007669"/>
    <property type="project" value="InterPro"/>
</dbReference>
<evidence type="ECO:0000256" key="3">
    <source>
        <dbReference type="SAM" id="MobiDB-lite"/>
    </source>
</evidence>
<keyword evidence="2" id="KW-0227">DNA damage</keyword>
<dbReference type="InterPro" id="IPR038973">
    <property type="entry name" value="MutL/Mlh/Pms-like"/>
</dbReference>
<comment type="similarity">
    <text evidence="1">Belongs to the DNA mismatch repair MutL/HexB family.</text>
</comment>
<dbReference type="Gene3D" id="3.30.230.10">
    <property type="match status" value="1"/>
</dbReference>
<protein>
    <recommendedName>
        <fullName evidence="4">DNA mismatch repair protein S5 domain-containing protein</fullName>
    </recommendedName>
</protein>
<feature type="region of interest" description="Disordered" evidence="3">
    <location>
        <begin position="469"/>
        <end position="572"/>
    </location>
</feature>
<keyword evidence="6" id="KW-1185">Reference proteome</keyword>
<organism evidence="5 6">
    <name type="scientific">Penicillium coprophilum</name>
    <dbReference type="NCBI Taxonomy" id="36646"/>
    <lineage>
        <taxon>Eukaryota</taxon>
        <taxon>Fungi</taxon>
        <taxon>Dikarya</taxon>
        <taxon>Ascomycota</taxon>
        <taxon>Pezizomycotina</taxon>
        <taxon>Eurotiomycetes</taxon>
        <taxon>Eurotiomycetidae</taxon>
        <taxon>Eurotiales</taxon>
        <taxon>Aspergillaceae</taxon>
        <taxon>Penicillium</taxon>
    </lineage>
</organism>
<feature type="compositionally biased region" description="Basic and acidic residues" evidence="3">
    <location>
        <begin position="551"/>
        <end position="562"/>
    </location>
</feature>
<evidence type="ECO:0000256" key="2">
    <source>
        <dbReference type="ARBA" id="ARBA00022763"/>
    </source>
</evidence>
<dbReference type="InterPro" id="IPR013507">
    <property type="entry name" value="DNA_mismatch_S5_2-like"/>
</dbReference>
<dbReference type="SMART" id="SM01340">
    <property type="entry name" value="DNA_mis_repair"/>
    <property type="match status" value="1"/>
</dbReference>